<dbReference type="Proteomes" id="UP000030653">
    <property type="component" value="Unassembled WGS sequence"/>
</dbReference>
<sequence length="246" mass="27215">MLLTVPTLLAFLLGFVQAVSWSIVLPENNTWVEQQLIVAVPPYPNEDIFGPWIFSACFFPSNSCRPSYCPNPYTVGEVNPANPSPGFPQKWAVNLMAIPWNYTSGGVIQSQGLWVAEGDKISSRSTWEADQHEWMQRAKDPNGKMSPHEVELTSPASNWKGDGAGDDNTHQVVCESQLYGDQTSYWNFPVTFIGMIFRAANSNGVATACRSASSTGVDGDVTAEGFRMPDAQSCYWDTLTFTPWRE</sequence>
<feature type="signal peptide" evidence="1">
    <location>
        <begin position="1"/>
        <end position="18"/>
    </location>
</feature>
<feature type="chain" id="PRO_5004067722" description="Concanavalin A-like lectin/glucanase" evidence="1">
    <location>
        <begin position="19"/>
        <end position="246"/>
    </location>
</feature>
<name>M5GC94_DACPD</name>
<dbReference type="EMBL" id="JH795864">
    <property type="protein sequence ID" value="EJU01653.1"/>
    <property type="molecule type" value="Genomic_DNA"/>
</dbReference>
<evidence type="ECO:0000256" key="1">
    <source>
        <dbReference type="SAM" id="SignalP"/>
    </source>
</evidence>
<keyword evidence="3" id="KW-1185">Reference proteome</keyword>
<evidence type="ECO:0008006" key="4">
    <source>
        <dbReference type="Google" id="ProtNLM"/>
    </source>
</evidence>
<gene>
    <name evidence="2" type="ORF">DACRYDRAFT_108184</name>
</gene>
<organism evidence="2 3">
    <name type="scientific">Dacryopinax primogenitus (strain DJM 731)</name>
    <name type="common">Brown rot fungus</name>
    <dbReference type="NCBI Taxonomy" id="1858805"/>
    <lineage>
        <taxon>Eukaryota</taxon>
        <taxon>Fungi</taxon>
        <taxon>Dikarya</taxon>
        <taxon>Basidiomycota</taxon>
        <taxon>Agaricomycotina</taxon>
        <taxon>Dacrymycetes</taxon>
        <taxon>Dacrymycetales</taxon>
        <taxon>Dacrymycetaceae</taxon>
        <taxon>Dacryopinax</taxon>
    </lineage>
</organism>
<evidence type="ECO:0000313" key="2">
    <source>
        <dbReference type="EMBL" id="EJU01653.1"/>
    </source>
</evidence>
<protein>
    <recommendedName>
        <fullName evidence="4">Concanavalin A-like lectin/glucanase</fullName>
    </recommendedName>
</protein>
<accession>M5GC94</accession>
<dbReference type="AlphaFoldDB" id="M5GC94"/>
<dbReference type="GeneID" id="63683666"/>
<evidence type="ECO:0000313" key="3">
    <source>
        <dbReference type="Proteomes" id="UP000030653"/>
    </source>
</evidence>
<reference evidence="2 3" key="1">
    <citation type="journal article" date="2012" name="Science">
        <title>The Paleozoic origin of enzymatic lignin decomposition reconstructed from 31 fungal genomes.</title>
        <authorList>
            <person name="Floudas D."/>
            <person name="Binder M."/>
            <person name="Riley R."/>
            <person name="Barry K."/>
            <person name="Blanchette R.A."/>
            <person name="Henrissat B."/>
            <person name="Martinez A.T."/>
            <person name="Otillar R."/>
            <person name="Spatafora J.W."/>
            <person name="Yadav J.S."/>
            <person name="Aerts A."/>
            <person name="Benoit I."/>
            <person name="Boyd A."/>
            <person name="Carlson A."/>
            <person name="Copeland A."/>
            <person name="Coutinho P.M."/>
            <person name="de Vries R.P."/>
            <person name="Ferreira P."/>
            <person name="Findley K."/>
            <person name="Foster B."/>
            <person name="Gaskell J."/>
            <person name="Glotzer D."/>
            <person name="Gorecki P."/>
            <person name="Heitman J."/>
            <person name="Hesse C."/>
            <person name="Hori C."/>
            <person name="Igarashi K."/>
            <person name="Jurgens J.A."/>
            <person name="Kallen N."/>
            <person name="Kersten P."/>
            <person name="Kohler A."/>
            <person name="Kuees U."/>
            <person name="Kumar T.K.A."/>
            <person name="Kuo A."/>
            <person name="LaButti K."/>
            <person name="Larrondo L.F."/>
            <person name="Lindquist E."/>
            <person name="Ling A."/>
            <person name="Lombard V."/>
            <person name="Lucas S."/>
            <person name="Lundell T."/>
            <person name="Martin R."/>
            <person name="McLaughlin D.J."/>
            <person name="Morgenstern I."/>
            <person name="Morin E."/>
            <person name="Murat C."/>
            <person name="Nagy L.G."/>
            <person name="Nolan M."/>
            <person name="Ohm R.A."/>
            <person name="Patyshakuliyeva A."/>
            <person name="Rokas A."/>
            <person name="Ruiz-Duenas F.J."/>
            <person name="Sabat G."/>
            <person name="Salamov A."/>
            <person name="Samejima M."/>
            <person name="Schmutz J."/>
            <person name="Slot J.C."/>
            <person name="St John F."/>
            <person name="Stenlid J."/>
            <person name="Sun H."/>
            <person name="Sun S."/>
            <person name="Syed K."/>
            <person name="Tsang A."/>
            <person name="Wiebenga A."/>
            <person name="Young D."/>
            <person name="Pisabarro A."/>
            <person name="Eastwood D.C."/>
            <person name="Martin F."/>
            <person name="Cullen D."/>
            <person name="Grigoriev I.V."/>
            <person name="Hibbett D.S."/>
        </authorList>
    </citation>
    <scope>NUCLEOTIDE SEQUENCE [LARGE SCALE GENOMIC DNA]</scope>
    <source>
        <strain evidence="2 3">DJM-731 SS1</strain>
    </source>
</reference>
<keyword evidence="1" id="KW-0732">Signal</keyword>
<dbReference type="RefSeq" id="XP_040628550.1">
    <property type="nucleotide sequence ID" value="XM_040768604.1"/>
</dbReference>
<proteinExistence type="predicted"/>
<dbReference type="HOGENOM" id="CLU_1184970_0_0_1"/>